<organism evidence="2 3">
    <name type="scientific">Vescimonas fastidiosa</name>
    <dbReference type="NCBI Taxonomy" id="2714353"/>
    <lineage>
        <taxon>Bacteria</taxon>
        <taxon>Bacillati</taxon>
        <taxon>Bacillota</taxon>
        <taxon>Clostridia</taxon>
        <taxon>Eubacteriales</taxon>
        <taxon>Oscillospiraceae</taxon>
        <taxon>Vescimonas</taxon>
    </lineage>
</organism>
<reference evidence="2" key="1">
    <citation type="submission" date="2020-09" db="EMBL/GenBank/DDBJ databases">
        <title>New species isolated from human feces.</title>
        <authorList>
            <person name="Kitahara M."/>
            <person name="Shigeno Y."/>
            <person name="Shime M."/>
            <person name="Matsumoto Y."/>
            <person name="Nakamura S."/>
            <person name="Motooka D."/>
            <person name="Fukuoka S."/>
            <person name="Nishikawa H."/>
            <person name="Benno Y."/>
        </authorList>
    </citation>
    <scope>NUCLEOTIDE SEQUENCE</scope>
    <source>
        <strain evidence="2">MM35</strain>
        <plasmid evidence="2">pMM35_01</plasmid>
    </source>
</reference>
<dbReference type="EMBL" id="AP023416">
    <property type="protein sequence ID" value="BCK79659.1"/>
    <property type="molecule type" value="Genomic_DNA"/>
</dbReference>
<gene>
    <name evidence="2" type="ORF">MM35RIKEN_18510</name>
</gene>
<sequence length="78" mass="8317">MRGKVGRADVGIGPYGGVTRGAAKRVVGEIGEALPVAEEARRFRGSAPIGGHDSDRESVGTTVGNRRPLRNFAFRYFS</sequence>
<protein>
    <submittedName>
        <fullName evidence="2">Uncharacterized protein</fullName>
    </submittedName>
</protein>
<keyword evidence="3" id="KW-1185">Reference proteome</keyword>
<dbReference type="KEGG" id="vfa:MM35RIKEN_18510"/>
<dbReference type="AlphaFoldDB" id="A0A810PT73"/>
<keyword evidence="2" id="KW-0614">Plasmid</keyword>
<evidence type="ECO:0000313" key="3">
    <source>
        <dbReference type="Proteomes" id="UP000681343"/>
    </source>
</evidence>
<name>A0A810PT73_9FIRM</name>
<accession>A0A810PT73</accession>
<evidence type="ECO:0000256" key="1">
    <source>
        <dbReference type="SAM" id="MobiDB-lite"/>
    </source>
</evidence>
<evidence type="ECO:0000313" key="2">
    <source>
        <dbReference type="EMBL" id="BCK79659.1"/>
    </source>
</evidence>
<proteinExistence type="predicted"/>
<dbReference type="Proteomes" id="UP000681343">
    <property type="component" value="Plasmid pMM35_01"/>
</dbReference>
<feature type="region of interest" description="Disordered" evidence="1">
    <location>
        <begin position="44"/>
        <end position="64"/>
    </location>
</feature>
<geneLocation type="plasmid" evidence="2 3">
    <name>pMM35_01</name>
</geneLocation>